<comment type="caution">
    <text evidence="2">The sequence shown here is derived from an EMBL/GenBank/DDBJ whole genome shotgun (WGS) entry which is preliminary data.</text>
</comment>
<dbReference type="RefSeq" id="WP_278005168.1">
    <property type="nucleotide sequence ID" value="NZ_JARSBN010000003.1"/>
</dbReference>
<feature type="transmembrane region" description="Helical" evidence="1">
    <location>
        <begin position="7"/>
        <end position="29"/>
    </location>
</feature>
<gene>
    <name evidence="2" type="ORF">P7122_07520</name>
</gene>
<keyword evidence="1" id="KW-1133">Transmembrane helix</keyword>
<evidence type="ECO:0000313" key="2">
    <source>
        <dbReference type="EMBL" id="MDG4715715.1"/>
    </source>
</evidence>
<keyword evidence="3" id="KW-1185">Reference proteome</keyword>
<dbReference type="InterPro" id="IPR020509">
    <property type="entry name" value="Uncharacterised_YnzE"/>
</dbReference>
<evidence type="ECO:0000256" key="1">
    <source>
        <dbReference type="SAM" id="Phobius"/>
    </source>
</evidence>
<protein>
    <submittedName>
        <fullName evidence="2">DUF5367 family protein</fullName>
    </submittedName>
</protein>
<name>A0ABT6G0Z9_9FLAO</name>
<feature type="transmembrane region" description="Helical" evidence="1">
    <location>
        <begin position="35"/>
        <end position="53"/>
    </location>
</feature>
<feature type="transmembrane region" description="Helical" evidence="1">
    <location>
        <begin position="96"/>
        <end position="122"/>
    </location>
</feature>
<organism evidence="2 3">
    <name type="scientific">Winogradskyella marincola</name>
    <dbReference type="NCBI Taxonomy" id="3037795"/>
    <lineage>
        <taxon>Bacteria</taxon>
        <taxon>Pseudomonadati</taxon>
        <taxon>Bacteroidota</taxon>
        <taxon>Flavobacteriia</taxon>
        <taxon>Flavobacteriales</taxon>
        <taxon>Flavobacteriaceae</taxon>
        <taxon>Winogradskyella</taxon>
    </lineage>
</organism>
<accession>A0ABT6G0Z9</accession>
<dbReference type="Pfam" id="PF17329">
    <property type="entry name" value="DUF5367"/>
    <property type="match status" value="1"/>
</dbReference>
<keyword evidence="1" id="KW-0472">Membrane</keyword>
<reference evidence="2 3" key="1">
    <citation type="submission" date="2023-03" db="EMBL/GenBank/DDBJ databases">
        <title>Strain YYF002 represents a novel species in the genus Winogradskyella isolated from seawater.</title>
        <authorList>
            <person name="Fu Z.-Y."/>
        </authorList>
    </citation>
    <scope>NUCLEOTIDE SEQUENCE [LARGE SCALE GENOMIC DNA]</scope>
    <source>
        <strain evidence="2 3">YYF002</strain>
    </source>
</reference>
<sequence length="133" mass="15128">MKTKTAIVIGFIIWMIAILCYTIAGSIAVSQQLEHLPGTVLFIVVMPLVWLGSEYYYKEDNKTHGYWVGQTMLLTAAALDALITVPVFIIPLGGSYYSFFTALEFWIIAFEFLTVATLYWYIRVYPKHKTSKA</sequence>
<proteinExistence type="predicted"/>
<dbReference type="EMBL" id="JARSBN010000003">
    <property type="protein sequence ID" value="MDG4715715.1"/>
    <property type="molecule type" value="Genomic_DNA"/>
</dbReference>
<dbReference type="Proteomes" id="UP001529085">
    <property type="component" value="Unassembled WGS sequence"/>
</dbReference>
<feature type="transmembrane region" description="Helical" evidence="1">
    <location>
        <begin position="65"/>
        <end position="90"/>
    </location>
</feature>
<evidence type="ECO:0000313" key="3">
    <source>
        <dbReference type="Proteomes" id="UP001529085"/>
    </source>
</evidence>
<keyword evidence="1" id="KW-0812">Transmembrane</keyword>